<dbReference type="InterPro" id="IPR000522">
    <property type="entry name" value="ABC_transptr_permease_BtuC"/>
</dbReference>
<feature type="transmembrane region" description="Helical" evidence="8">
    <location>
        <begin position="127"/>
        <end position="148"/>
    </location>
</feature>
<feature type="transmembrane region" description="Helical" evidence="8">
    <location>
        <begin position="265"/>
        <end position="282"/>
    </location>
</feature>
<keyword evidence="10" id="KW-1185">Reference proteome</keyword>
<evidence type="ECO:0000313" key="10">
    <source>
        <dbReference type="Proteomes" id="UP000182508"/>
    </source>
</evidence>
<evidence type="ECO:0000256" key="7">
    <source>
        <dbReference type="ARBA" id="ARBA00023136"/>
    </source>
</evidence>
<evidence type="ECO:0000256" key="3">
    <source>
        <dbReference type="ARBA" id="ARBA00022448"/>
    </source>
</evidence>
<dbReference type="FunFam" id="1.10.3470.10:FF:000001">
    <property type="entry name" value="Vitamin B12 ABC transporter permease BtuC"/>
    <property type="match status" value="1"/>
</dbReference>
<dbReference type="AlphaFoldDB" id="A0A1G6CKV7"/>
<dbReference type="GO" id="GO:0033214">
    <property type="term" value="P:siderophore-iron import into cell"/>
    <property type="evidence" value="ECO:0007669"/>
    <property type="project" value="TreeGrafter"/>
</dbReference>
<dbReference type="Pfam" id="PF01032">
    <property type="entry name" value="FecCD"/>
    <property type="match status" value="1"/>
</dbReference>
<dbReference type="RefSeq" id="WP_074486330.1">
    <property type="nucleotide sequence ID" value="NZ_FMXP01000023.1"/>
</dbReference>
<feature type="transmembrane region" description="Helical" evidence="8">
    <location>
        <begin position="317"/>
        <end position="335"/>
    </location>
</feature>
<dbReference type="Gene3D" id="1.10.3470.10">
    <property type="entry name" value="ABC transporter involved in vitamin B12 uptake, BtuC"/>
    <property type="match status" value="1"/>
</dbReference>
<organism evidence="9 10">
    <name type="scientific">Streptococcus henryi</name>
    <dbReference type="NCBI Taxonomy" id="439219"/>
    <lineage>
        <taxon>Bacteria</taxon>
        <taxon>Bacillati</taxon>
        <taxon>Bacillota</taxon>
        <taxon>Bacilli</taxon>
        <taxon>Lactobacillales</taxon>
        <taxon>Streptococcaceae</taxon>
        <taxon>Streptococcus</taxon>
    </lineage>
</organism>
<dbReference type="SUPFAM" id="SSF81345">
    <property type="entry name" value="ABC transporter involved in vitamin B12 uptake, BtuC"/>
    <property type="match status" value="1"/>
</dbReference>
<keyword evidence="5 8" id="KW-0812">Transmembrane</keyword>
<dbReference type="PANTHER" id="PTHR30472">
    <property type="entry name" value="FERRIC ENTEROBACTIN TRANSPORT SYSTEM PERMEASE PROTEIN"/>
    <property type="match status" value="1"/>
</dbReference>
<comment type="subcellular location">
    <subcellularLocation>
        <location evidence="1">Cell membrane</location>
        <topology evidence="1">Multi-pass membrane protein</topology>
    </subcellularLocation>
</comment>
<dbReference type="EMBL" id="FMXP01000023">
    <property type="protein sequence ID" value="SDB33511.1"/>
    <property type="molecule type" value="Genomic_DNA"/>
</dbReference>
<dbReference type="GO" id="GO:0022857">
    <property type="term" value="F:transmembrane transporter activity"/>
    <property type="evidence" value="ECO:0007669"/>
    <property type="project" value="InterPro"/>
</dbReference>
<keyword evidence="3" id="KW-0813">Transport</keyword>
<feature type="transmembrane region" description="Helical" evidence="8">
    <location>
        <begin position="289"/>
        <end position="311"/>
    </location>
</feature>
<feature type="transmembrane region" description="Helical" evidence="8">
    <location>
        <begin position="160"/>
        <end position="182"/>
    </location>
</feature>
<evidence type="ECO:0000313" key="9">
    <source>
        <dbReference type="EMBL" id="SDB33511.1"/>
    </source>
</evidence>
<dbReference type="Proteomes" id="UP000182508">
    <property type="component" value="Unassembled WGS sequence"/>
</dbReference>
<dbReference type="InterPro" id="IPR037294">
    <property type="entry name" value="ABC_BtuC-like"/>
</dbReference>
<reference evidence="9 10" key="1">
    <citation type="submission" date="2016-10" db="EMBL/GenBank/DDBJ databases">
        <authorList>
            <person name="de Groot N.N."/>
        </authorList>
    </citation>
    <scope>NUCLEOTIDE SEQUENCE [LARGE SCALE GENOMIC DNA]</scope>
    <source>
        <strain evidence="9 10">A-4</strain>
    </source>
</reference>
<gene>
    <name evidence="9" type="ORF">SAMN02910293_01664</name>
</gene>
<dbReference type="STRING" id="439219.SAMN02910293_01664"/>
<evidence type="ECO:0000256" key="8">
    <source>
        <dbReference type="SAM" id="Phobius"/>
    </source>
</evidence>
<feature type="transmembrane region" description="Helical" evidence="8">
    <location>
        <begin position="202"/>
        <end position="222"/>
    </location>
</feature>
<evidence type="ECO:0000256" key="2">
    <source>
        <dbReference type="ARBA" id="ARBA00007935"/>
    </source>
</evidence>
<dbReference type="PANTHER" id="PTHR30472:SF65">
    <property type="entry name" value="SIDEROPHORE TRANSPORT SYSTEM PERMEASE PROTEIN YFIZ-RELATED"/>
    <property type="match status" value="1"/>
</dbReference>
<keyword evidence="4" id="KW-1003">Cell membrane</keyword>
<evidence type="ECO:0000256" key="4">
    <source>
        <dbReference type="ARBA" id="ARBA00022475"/>
    </source>
</evidence>
<feature type="transmembrane region" description="Helical" evidence="8">
    <location>
        <begin position="102"/>
        <end position="121"/>
    </location>
</feature>
<accession>A0A1G6CKV7</accession>
<evidence type="ECO:0000256" key="5">
    <source>
        <dbReference type="ARBA" id="ARBA00022692"/>
    </source>
</evidence>
<evidence type="ECO:0000256" key="6">
    <source>
        <dbReference type="ARBA" id="ARBA00022989"/>
    </source>
</evidence>
<comment type="similarity">
    <text evidence="2">Belongs to the binding-protein-dependent transport system permease family. FecCD subfamily.</text>
</comment>
<evidence type="ECO:0000256" key="1">
    <source>
        <dbReference type="ARBA" id="ARBA00004651"/>
    </source>
</evidence>
<keyword evidence="7 8" id="KW-0472">Membrane</keyword>
<sequence length="341" mass="37278">MYREAKLPSQKNKPNHIWLVFFTILSLFLIGWYLGLRFGAISYSHQDLIEVLRHPLRNSKLQDVIFDLRFPRTIAAILVGAGMAQAGAIMQGVTRNPIADPGLLGINAGAGLTLILAQAFIGSMHYSLIILVCLLGSTVAALLIFTLSYRPRKGYNQLRLILAGAMIATLFSAIGQAVTLYFNLSTQVIGWQAGGLSQINWRMLSIVTPFILLGLLLAQLFAHQLTILSLDETISKALGQRTLAMTISLLAIVLLLSAASVAIVGTVSFIGLIIPHFIALFVGKDYRKLLPLAAFAGATFMLWVDLFSRIINPPTETPINAIISIIGLPCFLWLIRRGKNL</sequence>
<protein>
    <submittedName>
        <fullName evidence="9">Iron complex transport system permease protein</fullName>
    </submittedName>
</protein>
<feature type="transmembrane region" description="Helical" evidence="8">
    <location>
        <begin position="16"/>
        <end position="34"/>
    </location>
</feature>
<dbReference type="CDD" id="cd06550">
    <property type="entry name" value="TM_ABC_iron-siderophores_like"/>
    <property type="match status" value="1"/>
</dbReference>
<name>A0A1G6CKV7_9STRE</name>
<dbReference type="eggNOG" id="COG0609">
    <property type="taxonomic scope" value="Bacteria"/>
</dbReference>
<dbReference type="GO" id="GO:0005886">
    <property type="term" value="C:plasma membrane"/>
    <property type="evidence" value="ECO:0007669"/>
    <property type="project" value="UniProtKB-SubCell"/>
</dbReference>
<keyword evidence="6 8" id="KW-1133">Transmembrane helix</keyword>
<feature type="transmembrane region" description="Helical" evidence="8">
    <location>
        <begin position="70"/>
        <end position="90"/>
    </location>
</feature>
<proteinExistence type="inferred from homology"/>
<feature type="transmembrane region" description="Helical" evidence="8">
    <location>
        <begin position="242"/>
        <end position="259"/>
    </location>
</feature>